<dbReference type="EMBL" id="CACRZD030000014">
    <property type="protein sequence ID" value="CAA6670731.1"/>
    <property type="molecule type" value="Genomic_DNA"/>
</dbReference>
<sequence>MSVGRERRPHVGCLQFPLLAMPREETHDHCRHCHYWKGEGMSWPTYGVLQGASRERGGAGHPHICIDNT</sequence>
<gene>
    <name evidence="1" type="ORF">SI7747_14017136</name>
</gene>
<evidence type="ECO:0000313" key="2">
    <source>
        <dbReference type="Proteomes" id="UP001189122"/>
    </source>
</evidence>
<evidence type="ECO:0000313" key="1">
    <source>
        <dbReference type="EMBL" id="CAA2631488.1"/>
    </source>
</evidence>
<organism evidence="1">
    <name type="scientific">Spirodela intermedia</name>
    <name type="common">Intermediate duckweed</name>
    <dbReference type="NCBI Taxonomy" id="51605"/>
    <lineage>
        <taxon>Eukaryota</taxon>
        <taxon>Viridiplantae</taxon>
        <taxon>Streptophyta</taxon>
        <taxon>Embryophyta</taxon>
        <taxon>Tracheophyta</taxon>
        <taxon>Spermatophyta</taxon>
        <taxon>Magnoliopsida</taxon>
        <taxon>Liliopsida</taxon>
        <taxon>Araceae</taxon>
        <taxon>Lemnoideae</taxon>
        <taxon>Spirodela</taxon>
    </lineage>
</organism>
<reference evidence="1 2" key="1">
    <citation type="submission" date="2019-12" db="EMBL/GenBank/DDBJ databases">
        <authorList>
            <person name="Scholz U."/>
            <person name="Mascher M."/>
            <person name="Fiebig A."/>
        </authorList>
    </citation>
    <scope>NUCLEOTIDE SEQUENCE</scope>
</reference>
<dbReference type="EMBL" id="LR743601">
    <property type="protein sequence ID" value="CAA2631488.1"/>
    <property type="molecule type" value="Genomic_DNA"/>
</dbReference>
<name>A0A7I8JLS0_SPIIN</name>
<proteinExistence type="predicted"/>
<accession>A0A7I8JLS0</accession>
<dbReference type="AlphaFoldDB" id="A0A7I8JLS0"/>
<dbReference type="Proteomes" id="UP001189122">
    <property type="component" value="Unassembled WGS sequence"/>
</dbReference>
<keyword evidence="2" id="KW-1185">Reference proteome</keyword>
<protein>
    <submittedName>
        <fullName evidence="1">Uncharacterized protein</fullName>
    </submittedName>
</protein>